<feature type="domain" description="AMP-binding enzyme C-terminal" evidence="2">
    <location>
        <begin position="396"/>
        <end position="468"/>
    </location>
</feature>
<feature type="domain" description="AMP-dependent synthetase/ligase" evidence="1">
    <location>
        <begin position="17"/>
        <end position="349"/>
    </location>
</feature>
<reference evidence="3 4" key="1">
    <citation type="submission" date="2020-02" db="EMBL/GenBank/DDBJ databases">
        <title>Full genome sequence of Nocardioides sp. R-3366.</title>
        <authorList>
            <person name="Im W.-T."/>
        </authorList>
    </citation>
    <scope>NUCLEOTIDE SEQUENCE [LARGE SCALE GENOMIC DNA]</scope>
    <source>
        <strain evidence="3 4">R-3366</strain>
    </source>
</reference>
<dbReference type="InterPro" id="IPR025110">
    <property type="entry name" value="AMP-bd_C"/>
</dbReference>
<dbReference type="AlphaFoldDB" id="A0A6G6WIQ5"/>
<dbReference type="Proteomes" id="UP000502996">
    <property type="component" value="Chromosome"/>
</dbReference>
<evidence type="ECO:0000313" key="3">
    <source>
        <dbReference type="EMBL" id="QIG45086.1"/>
    </source>
</evidence>
<dbReference type="PANTHER" id="PTHR43767:SF1">
    <property type="entry name" value="NONRIBOSOMAL PEPTIDE SYNTHASE PES1 (EUROFUNG)-RELATED"/>
    <property type="match status" value="1"/>
</dbReference>
<sequence length="490" mass="51452">MTGLLIGDLLQRGLVARPHTAAATLGDDTVSFADLDARAQRTTAGLRALGVGPGQVVAWWAAPSLRALDVFVASARLGAVFAPLNPTFSVPEVAATLDLLDPTHLVTDRAHLDAARAAAADRPVRVAELGAVDRAAPEATSVPLPDVDEHSAHIAYLTSGSTGRPKAVLVSHRASWLRAGPGGGTFAAPLRGEGVVCTFPLFHYGGWHYVMEAWQNMTAVHLVARADAEHVVAAVERRRPAALYCIPAVWERVVDPLFGAADLSSLRHADTGTSPVAGELVERIKRRLPGTTTTILYGSTEAGRMAALQDHDLERKAGSVGQPAFPCTLWTDAEGQVWVRTPAAMNGYLGAAGSGLVDGAYASGDTGRLDDDGYLHLTGRTSELIRSGGEYVAPAEVEAALRVAPGVADLAVVGVPDPRWGEVVCAVVVAAPGTVPTLDGLRGHVRDRLASYKHPRRLVLVDAIPRTAATGQVQRTRLGRELVEAQPAAT</sequence>
<dbReference type="KEGG" id="nano:G5V58_22030"/>
<name>A0A6G6WIQ5_9ACTN</name>
<dbReference type="GO" id="GO:0016878">
    <property type="term" value="F:acid-thiol ligase activity"/>
    <property type="evidence" value="ECO:0007669"/>
    <property type="project" value="UniProtKB-ARBA"/>
</dbReference>
<dbReference type="Pfam" id="PF13193">
    <property type="entry name" value="AMP-binding_C"/>
    <property type="match status" value="1"/>
</dbReference>
<dbReference type="RefSeq" id="WP_165237296.1">
    <property type="nucleotide sequence ID" value="NZ_CP049257.1"/>
</dbReference>
<dbReference type="InterPro" id="IPR050237">
    <property type="entry name" value="ATP-dep_AMP-bd_enzyme"/>
</dbReference>
<keyword evidence="4" id="KW-1185">Reference proteome</keyword>
<dbReference type="Gene3D" id="3.30.300.30">
    <property type="match status" value="1"/>
</dbReference>
<dbReference type="Gene3D" id="3.40.50.12780">
    <property type="entry name" value="N-terminal domain of ligase-like"/>
    <property type="match status" value="1"/>
</dbReference>
<keyword evidence="3" id="KW-0436">Ligase</keyword>
<dbReference type="EMBL" id="CP049257">
    <property type="protein sequence ID" value="QIG45086.1"/>
    <property type="molecule type" value="Genomic_DNA"/>
</dbReference>
<gene>
    <name evidence="3" type="ORF">G5V58_22030</name>
</gene>
<dbReference type="InterPro" id="IPR000873">
    <property type="entry name" value="AMP-dep_synth/lig_dom"/>
</dbReference>
<dbReference type="InterPro" id="IPR042099">
    <property type="entry name" value="ANL_N_sf"/>
</dbReference>
<proteinExistence type="predicted"/>
<accession>A0A6G6WIQ5</accession>
<protein>
    <submittedName>
        <fullName evidence="3">Acyl--CoA ligase</fullName>
    </submittedName>
</protein>
<evidence type="ECO:0000259" key="1">
    <source>
        <dbReference type="Pfam" id="PF00501"/>
    </source>
</evidence>
<dbReference type="PANTHER" id="PTHR43767">
    <property type="entry name" value="LONG-CHAIN-FATTY-ACID--COA LIGASE"/>
    <property type="match status" value="1"/>
</dbReference>
<dbReference type="Pfam" id="PF00501">
    <property type="entry name" value="AMP-binding"/>
    <property type="match status" value="1"/>
</dbReference>
<evidence type="ECO:0000313" key="4">
    <source>
        <dbReference type="Proteomes" id="UP000502996"/>
    </source>
</evidence>
<dbReference type="InterPro" id="IPR045851">
    <property type="entry name" value="AMP-bd_C_sf"/>
</dbReference>
<dbReference type="SUPFAM" id="SSF56801">
    <property type="entry name" value="Acetyl-CoA synthetase-like"/>
    <property type="match status" value="1"/>
</dbReference>
<organism evidence="3 4">
    <name type="scientific">Nocardioides anomalus</name>
    <dbReference type="NCBI Taxonomy" id="2712223"/>
    <lineage>
        <taxon>Bacteria</taxon>
        <taxon>Bacillati</taxon>
        <taxon>Actinomycetota</taxon>
        <taxon>Actinomycetes</taxon>
        <taxon>Propionibacteriales</taxon>
        <taxon>Nocardioidaceae</taxon>
        <taxon>Nocardioides</taxon>
    </lineage>
</organism>
<evidence type="ECO:0000259" key="2">
    <source>
        <dbReference type="Pfam" id="PF13193"/>
    </source>
</evidence>